<organism evidence="4 5">
    <name type="scientific">Micromonospora antibiotica</name>
    <dbReference type="NCBI Taxonomy" id="2807623"/>
    <lineage>
        <taxon>Bacteria</taxon>
        <taxon>Bacillati</taxon>
        <taxon>Actinomycetota</taxon>
        <taxon>Actinomycetes</taxon>
        <taxon>Micromonosporales</taxon>
        <taxon>Micromonosporaceae</taxon>
        <taxon>Micromonospora</taxon>
    </lineage>
</organism>
<keyword evidence="4" id="KW-0378">Hydrolase</keyword>
<dbReference type="SMART" id="SM00487">
    <property type="entry name" value="DEXDc"/>
    <property type="match status" value="1"/>
</dbReference>
<comment type="caution">
    <text evidence="4">The sequence shown here is derived from an EMBL/GenBank/DDBJ whole genome shotgun (WGS) entry which is preliminary data.</text>
</comment>
<dbReference type="InterPro" id="IPR025285">
    <property type="entry name" value="DUF4145"/>
</dbReference>
<dbReference type="Gene3D" id="3.90.1570.30">
    <property type="match status" value="1"/>
</dbReference>
<protein>
    <submittedName>
        <fullName evidence="4">DEAD/DEAH box helicase family protein</fullName>
    </submittedName>
</protein>
<dbReference type="InterPro" id="IPR014001">
    <property type="entry name" value="Helicase_ATP-bd"/>
</dbReference>
<proteinExistence type="predicted"/>
<feature type="domain" description="Helicase C-terminal" evidence="3">
    <location>
        <begin position="601"/>
        <end position="762"/>
    </location>
</feature>
<dbReference type="EMBL" id="JAGFWR010000001">
    <property type="protein sequence ID" value="MBO4159283.1"/>
    <property type="molecule type" value="Genomic_DNA"/>
</dbReference>
<evidence type="ECO:0000259" key="2">
    <source>
        <dbReference type="PROSITE" id="PS51192"/>
    </source>
</evidence>
<keyword evidence="4" id="KW-0067">ATP-binding</keyword>
<dbReference type="InterPro" id="IPR001650">
    <property type="entry name" value="Helicase_C-like"/>
</dbReference>
<evidence type="ECO:0000259" key="3">
    <source>
        <dbReference type="PROSITE" id="PS51194"/>
    </source>
</evidence>
<dbReference type="Pfam" id="PF13643">
    <property type="entry name" value="DUF4145"/>
    <property type="match status" value="1"/>
</dbReference>
<sequence>MSNFAFLRAEWPVLFGEALRAERLAVADPRASCFYARRTLELALTWLFEADSTLTKPYKDDLSAMIHESSLRNLVGHTLQAKMDIIRKQGNTAVHKSTPVTPKEAVPVLRELFHVTYWIARHYTRDQTKVPASALAFNPDFIPRPIPSQVRQQSQTDLKALADKLAAQDAALAAEREKSNTLDAELAKLRAEIAAAKAANEARPDDHDYDEAQTRDLYIDLMLREAGWRLDRPEDREFEVTGMPNTTGTGFVDYVLWGDDGKALAVVEAKRTRRDATVGQQQAKLYADCLEQRYGQRPVIFYTNGYETWLWDDTAYSPRLVQGYYTKDELHLLIQRRDTRKPLAGVPINQEIVERYYQHRAIRAIGEAFEGQRQRQRQALVVMATGAGKTRTVIALVDLLMRANWVKRVLFLADRNALVNQAVNAFKTHLPEAATVNLVTEKNTEGRVYVSTYPTMMGLINETASGERRFGPGYFDLVIIDEAHRSVYQKYRAIFSWFDSLLVGLTATPRNEVDRNTYSLFNLEDGVPTDHYDLDDAVNECFLVPPRAVSVPLKFQRDGIRYDDLTEDEKDAWDALDWGEDGPPDGVDPDAVNKWLFNADTVDKVLETLMTHGHHVAGGDRIGKTIIFAKNNAHADFIQKRFDLAYPMHRGHLARVITHKTEYAQSLIDDFSEKEKDPHIAISVDMLDTGIDVPEVVNLVFFKIVRSKSKFWQMIGRGTRLCKGLYGPGQDKQDFFIFDFCQNFEFFNHNPKAAEGTLGESLTERLFKAQLELIYRLDLRLPSDASAEAEADGTQSADGLRWDLARNLHRRVENIHLDNFVVRPKRRLVEYYVDFAHWHRLTPEAVDEIGGNLAGLPTAVKDEDEAAKRFDLMVLRLQLGQLDVEPAYDRLRRQVQDIASTLLEQTSIPAIREQQQLLDEVAGDEWWQDVTLPMLELMRRRLRGLVKLIERSKRAIVYTDFTDELGEISVVTLNDIKIGTDFERFRAKARVYLRAHEDHLALQKLRRNKQLSPADLDELERMLAASGGGTEDIDEARRSAHGLGLFIRSLVGLDREAATEAFGEFLAGRTLTANQINFVNLIITHLTQNGVMEPARLYESPFSDIAPQGPDSIFLSADVDLLITILNSVRDTAAPAAGVA</sequence>
<keyword evidence="4" id="KW-0547">Nucleotide-binding</keyword>
<reference evidence="4 5" key="1">
    <citation type="submission" date="2021-03" db="EMBL/GenBank/DDBJ databases">
        <authorList>
            <person name="Lee D.-H."/>
        </authorList>
    </citation>
    <scope>NUCLEOTIDE SEQUENCE [LARGE SCALE GENOMIC DNA]</scope>
    <source>
        <strain evidence="4 5">MMS20-R2-23</strain>
    </source>
</reference>
<dbReference type="InterPro" id="IPR013670">
    <property type="entry name" value="EcoEI_R_C_dom"/>
</dbReference>
<dbReference type="SUPFAM" id="SSF52540">
    <property type="entry name" value="P-loop containing nucleoside triphosphate hydrolases"/>
    <property type="match status" value="2"/>
</dbReference>
<feature type="coiled-coil region" evidence="1">
    <location>
        <begin position="158"/>
        <end position="199"/>
    </location>
</feature>
<dbReference type="InterPro" id="IPR027417">
    <property type="entry name" value="P-loop_NTPase"/>
</dbReference>
<dbReference type="GO" id="GO:0004386">
    <property type="term" value="F:helicase activity"/>
    <property type="evidence" value="ECO:0007669"/>
    <property type="project" value="UniProtKB-KW"/>
</dbReference>
<dbReference type="PROSITE" id="PS51192">
    <property type="entry name" value="HELICASE_ATP_BIND_1"/>
    <property type="match status" value="1"/>
</dbReference>
<feature type="domain" description="Helicase ATP-binding" evidence="2">
    <location>
        <begin position="370"/>
        <end position="527"/>
    </location>
</feature>
<evidence type="ECO:0000256" key="1">
    <source>
        <dbReference type="SAM" id="Coils"/>
    </source>
</evidence>
<dbReference type="CDD" id="cd18799">
    <property type="entry name" value="SF2_C_EcoAI-like"/>
    <property type="match status" value="1"/>
</dbReference>
<dbReference type="PANTHER" id="PTHR47396">
    <property type="entry name" value="TYPE I RESTRICTION ENZYME ECOKI R PROTEIN"/>
    <property type="match status" value="1"/>
</dbReference>
<dbReference type="Gene3D" id="3.40.50.300">
    <property type="entry name" value="P-loop containing nucleotide triphosphate hydrolases"/>
    <property type="match status" value="2"/>
</dbReference>
<dbReference type="Pfam" id="PF04851">
    <property type="entry name" value="ResIII"/>
    <property type="match status" value="1"/>
</dbReference>
<evidence type="ECO:0000313" key="5">
    <source>
        <dbReference type="Proteomes" id="UP000671399"/>
    </source>
</evidence>
<keyword evidence="1" id="KW-0175">Coiled coil</keyword>
<dbReference type="PANTHER" id="PTHR47396:SF1">
    <property type="entry name" value="ATP-DEPENDENT HELICASE IRC3-RELATED"/>
    <property type="match status" value="1"/>
</dbReference>
<evidence type="ECO:0000313" key="4">
    <source>
        <dbReference type="EMBL" id="MBO4159283.1"/>
    </source>
</evidence>
<dbReference type="RefSeq" id="WP_208565014.1">
    <property type="nucleotide sequence ID" value="NZ_JAGFWR010000001.1"/>
</dbReference>
<dbReference type="PROSITE" id="PS51194">
    <property type="entry name" value="HELICASE_CTER"/>
    <property type="match status" value="1"/>
</dbReference>
<dbReference type="CDD" id="cd18032">
    <property type="entry name" value="DEXHc_RE_I_III_res"/>
    <property type="match status" value="1"/>
</dbReference>
<dbReference type="Pfam" id="PF00271">
    <property type="entry name" value="Helicase_C"/>
    <property type="match status" value="1"/>
</dbReference>
<dbReference type="InterPro" id="IPR006935">
    <property type="entry name" value="Helicase/UvrB_N"/>
</dbReference>
<accession>A0ABS3V0Z8</accession>
<dbReference type="Proteomes" id="UP000671399">
    <property type="component" value="Unassembled WGS sequence"/>
</dbReference>
<keyword evidence="5" id="KW-1185">Reference proteome</keyword>
<dbReference type="Pfam" id="PF08463">
    <property type="entry name" value="EcoEI_R_C"/>
    <property type="match status" value="1"/>
</dbReference>
<keyword evidence="4" id="KW-0347">Helicase</keyword>
<dbReference type="InterPro" id="IPR050742">
    <property type="entry name" value="Helicase_Restrict-Modif_Enz"/>
</dbReference>
<gene>
    <name evidence="4" type="ORF">JQN83_00405</name>
</gene>
<name>A0ABS3V0Z8_9ACTN</name>